<keyword evidence="2" id="KW-0812">Transmembrane</keyword>
<accession>A0A5B9Y3Z6</accession>
<evidence type="ECO:0000256" key="1">
    <source>
        <dbReference type="SAM" id="Coils"/>
    </source>
</evidence>
<dbReference type="AlphaFoldDB" id="A0A5B9Y3Z6"/>
<dbReference type="InterPro" id="IPR030825">
    <property type="entry name" value="Integral_membrane"/>
</dbReference>
<reference evidence="3 4" key="1">
    <citation type="submission" date="2019-08" db="EMBL/GenBank/DDBJ databases">
        <title>Complete genome sequence of Spiroplasma chinense CCH (DSM 19755).</title>
        <authorList>
            <person name="Shen H.-Y."/>
            <person name="Lin Y.-C."/>
            <person name="Chou L."/>
            <person name="Kuo C.-H."/>
        </authorList>
    </citation>
    <scope>NUCLEOTIDE SEQUENCE [LARGE SCALE GENOMIC DNA]</scope>
    <source>
        <strain evidence="3 4">CCH</strain>
    </source>
</reference>
<evidence type="ECO:0000313" key="3">
    <source>
        <dbReference type="EMBL" id="QEH61680.1"/>
    </source>
</evidence>
<dbReference type="RefSeq" id="WP_166508068.1">
    <property type="nucleotide sequence ID" value="NZ_CP043026.1"/>
</dbReference>
<gene>
    <name evidence="3" type="ORF">SCHIN_v1c04830</name>
</gene>
<sequence length="87" mass="10269">MKQNNGTKFTVLDLDIPLLAILITFAIIGIIALVLFFVILFRKNRTYVFDKEQVNAKDFKRLEKFEQQRDDLELEIAKIKKLRKQAK</sequence>
<dbReference type="EMBL" id="CP043026">
    <property type="protein sequence ID" value="QEH61680.1"/>
    <property type="molecule type" value="Genomic_DNA"/>
</dbReference>
<feature type="coiled-coil region" evidence="1">
    <location>
        <begin position="55"/>
        <end position="85"/>
    </location>
</feature>
<keyword evidence="4" id="KW-1185">Reference proteome</keyword>
<evidence type="ECO:0000313" key="4">
    <source>
        <dbReference type="Proteomes" id="UP000323144"/>
    </source>
</evidence>
<evidence type="ECO:0000256" key="2">
    <source>
        <dbReference type="SAM" id="Phobius"/>
    </source>
</evidence>
<dbReference type="Proteomes" id="UP000323144">
    <property type="component" value="Chromosome"/>
</dbReference>
<proteinExistence type="predicted"/>
<protein>
    <submittedName>
        <fullName evidence="3">TIGR04561 family membrane protein</fullName>
    </submittedName>
</protein>
<keyword evidence="2" id="KW-1133">Transmembrane helix</keyword>
<dbReference type="KEGG" id="schi:SCHIN_v1c04830"/>
<feature type="transmembrane region" description="Helical" evidence="2">
    <location>
        <begin position="16"/>
        <end position="41"/>
    </location>
</feature>
<keyword evidence="1" id="KW-0175">Coiled coil</keyword>
<keyword evidence="2" id="KW-0472">Membrane</keyword>
<organism evidence="3 4">
    <name type="scientific">Spiroplasma chinense</name>
    <dbReference type="NCBI Taxonomy" id="216932"/>
    <lineage>
        <taxon>Bacteria</taxon>
        <taxon>Bacillati</taxon>
        <taxon>Mycoplasmatota</taxon>
        <taxon>Mollicutes</taxon>
        <taxon>Entomoplasmatales</taxon>
        <taxon>Spiroplasmataceae</taxon>
        <taxon>Spiroplasma</taxon>
    </lineage>
</organism>
<dbReference type="NCBIfam" id="TIGR04561">
    <property type="entry name" value="membra_charge"/>
    <property type="match status" value="1"/>
</dbReference>
<name>A0A5B9Y3Z6_9MOLU</name>